<gene>
    <name evidence="1" type="ORF">LCGC14_0399050</name>
</gene>
<dbReference type="AlphaFoldDB" id="A0A0F9T2X7"/>
<accession>A0A0F9T2X7</accession>
<protein>
    <submittedName>
        <fullName evidence="1">Uncharacterized protein</fullName>
    </submittedName>
</protein>
<organism evidence="1">
    <name type="scientific">marine sediment metagenome</name>
    <dbReference type="NCBI Taxonomy" id="412755"/>
    <lineage>
        <taxon>unclassified sequences</taxon>
        <taxon>metagenomes</taxon>
        <taxon>ecological metagenomes</taxon>
    </lineage>
</organism>
<comment type="caution">
    <text evidence="1">The sequence shown here is derived from an EMBL/GenBank/DDBJ whole genome shotgun (WGS) entry which is preliminary data.</text>
</comment>
<name>A0A0F9T2X7_9ZZZZ</name>
<dbReference type="EMBL" id="LAZR01000341">
    <property type="protein sequence ID" value="KKN73589.1"/>
    <property type="molecule type" value="Genomic_DNA"/>
</dbReference>
<evidence type="ECO:0000313" key="1">
    <source>
        <dbReference type="EMBL" id="KKN73589.1"/>
    </source>
</evidence>
<reference evidence="1" key="1">
    <citation type="journal article" date="2015" name="Nature">
        <title>Complex archaea that bridge the gap between prokaryotes and eukaryotes.</title>
        <authorList>
            <person name="Spang A."/>
            <person name="Saw J.H."/>
            <person name="Jorgensen S.L."/>
            <person name="Zaremba-Niedzwiedzka K."/>
            <person name="Martijn J."/>
            <person name="Lind A.E."/>
            <person name="van Eijk R."/>
            <person name="Schleper C."/>
            <person name="Guy L."/>
            <person name="Ettema T.J."/>
        </authorList>
    </citation>
    <scope>NUCLEOTIDE SEQUENCE</scope>
</reference>
<proteinExistence type="predicted"/>
<sequence length="127" mass="14904">MKKCCKKWKEAKEIRIIYPGGFTYNIVRGCIVNKNDIHLCPECGSSLKEEVSLESMIIKYFNTTPKQESKREIDKELLEILRWFAGKIRYLSADVDIGESITEKEFWEAVTKYSEEVNITMQKRKSK</sequence>